<dbReference type="InterPro" id="IPR039420">
    <property type="entry name" value="WalR-like"/>
</dbReference>
<evidence type="ECO:0000256" key="4">
    <source>
        <dbReference type="ARBA" id="ARBA00023163"/>
    </source>
</evidence>
<dbReference type="PANTHER" id="PTHR43214">
    <property type="entry name" value="TWO-COMPONENT RESPONSE REGULATOR"/>
    <property type="match status" value="1"/>
</dbReference>
<accession>A0ABU2R535</accession>
<evidence type="ECO:0000313" key="9">
    <source>
        <dbReference type="Proteomes" id="UP001183610"/>
    </source>
</evidence>
<comment type="caution">
    <text evidence="8">The sequence shown here is derived from an EMBL/GenBank/DDBJ whole genome shotgun (WGS) entry which is preliminary data.</text>
</comment>
<dbReference type="SMART" id="SM00448">
    <property type="entry name" value="REC"/>
    <property type="match status" value="1"/>
</dbReference>
<evidence type="ECO:0000256" key="3">
    <source>
        <dbReference type="ARBA" id="ARBA00023125"/>
    </source>
</evidence>
<gene>
    <name evidence="8" type="ORF">RM698_22525</name>
</gene>
<protein>
    <submittedName>
        <fullName evidence="8">Response regulator transcription factor</fullName>
    </submittedName>
</protein>
<dbReference type="InterPro" id="IPR011006">
    <property type="entry name" value="CheY-like_superfamily"/>
</dbReference>
<evidence type="ECO:0000259" key="7">
    <source>
        <dbReference type="PROSITE" id="PS50110"/>
    </source>
</evidence>
<reference evidence="9" key="1">
    <citation type="submission" date="2023-07" db="EMBL/GenBank/DDBJ databases">
        <title>30 novel species of actinomycetes from the DSMZ collection.</title>
        <authorList>
            <person name="Nouioui I."/>
        </authorList>
    </citation>
    <scope>NUCLEOTIDE SEQUENCE [LARGE SCALE GENOMIC DNA]</scope>
    <source>
        <strain evidence="9">DSM 41979</strain>
    </source>
</reference>
<organism evidence="8 9">
    <name type="scientific">Streptomyces evansiae</name>
    <dbReference type="NCBI Taxonomy" id="3075535"/>
    <lineage>
        <taxon>Bacteria</taxon>
        <taxon>Bacillati</taxon>
        <taxon>Actinomycetota</taxon>
        <taxon>Actinomycetes</taxon>
        <taxon>Kitasatosporales</taxon>
        <taxon>Streptomycetaceae</taxon>
        <taxon>Streptomyces</taxon>
    </lineage>
</organism>
<dbReference type="Pfam" id="PF00196">
    <property type="entry name" value="GerE"/>
    <property type="match status" value="1"/>
</dbReference>
<evidence type="ECO:0000256" key="5">
    <source>
        <dbReference type="PROSITE-ProRule" id="PRU00169"/>
    </source>
</evidence>
<dbReference type="RefSeq" id="WP_029396834.1">
    <property type="nucleotide sequence ID" value="NZ_JAVRET010000060.1"/>
</dbReference>
<dbReference type="PROSITE" id="PS50110">
    <property type="entry name" value="RESPONSE_REGULATORY"/>
    <property type="match status" value="1"/>
</dbReference>
<keyword evidence="4" id="KW-0804">Transcription</keyword>
<keyword evidence="9" id="KW-1185">Reference proteome</keyword>
<proteinExistence type="predicted"/>
<feature type="domain" description="Response regulatory" evidence="7">
    <location>
        <begin position="2"/>
        <end position="122"/>
    </location>
</feature>
<dbReference type="SUPFAM" id="SSF52172">
    <property type="entry name" value="CheY-like"/>
    <property type="match status" value="1"/>
</dbReference>
<evidence type="ECO:0000256" key="1">
    <source>
        <dbReference type="ARBA" id="ARBA00022553"/>
    </source>
</evidence>
<keyword evidence="2" id="KW-0805">Transcription regulation</keyword>
<dbReference type="Proteomes" id="UP001183610">
    <property type="component" value="Unassembled WGS sequence"/>
</dbReference>
<name>A0ABU2R535_9ACTN</name>
<dbReference type="PROSITE" id="PS50043">
    <property type="entry name" value="HTH_LUXR_2"/>
    <property type="match status" value="1"/>
</dbReference>
<feature type="modified residue" description="4-aspartylphosphate" evidence="5">
    <location>
        <position position="52"/>
    </location>
</feature>
<evidence type="ECO:0000259" key="6">
    <source>
        <dbReference type="PROSITE" id="PS50043"/>
    </source>
</evidence>
<evidence type="ECO:0000256" key="2">
    <source>
        <dbReference type="ARBA" id="ARBA00023015"/>
    </source>
</evidence>
<keyword evidence="3" id="KW-0238">DNA-binding</keyword>
<dbReference type="CDD" id="cd17535">
    <property type="entry name" value="REC_NarL-like"/>
    <property type="match status" value="1"/>
</dbReference>
<dbReference type="PANTHER" id="PTHR43214:SF24">
    <property type="entry name" value="TRANSCRIPTIONAL REGULATORY PROTEIN NARL-RELATED"/>
    <property type="match status" value="1"/>
</dbReference>
<sequence length="218" mass="23802">MRVVLAEDLFLLRDGLVRLLEAYDCEIVAAVESGPELSRALAEERPDVAVVDVRLPPSYTDEGLQCALAARRARPGLPVLVLSQHVEQLYARELLADGDGGVGYLLKDRVFDAEQFVAAVRQVAAGGTAMDPQVISQLLRRPAAERPLARLTTREREVLELMAQGRSNAAIAERLVVTERAVAKHTSNIFARLGLEISDDDNRRVLAVLAFLDGKQPG</sequence>
<dbReference type="InterPro" id="IPR058245">
    <property type="entry name" value="NreC/VraR/RcsB-like_REC"/>
</dbReference>
<dbReference type="SMART" id="SM00421">
    <property type="entry name" value="HTH_LUXR"/>
    <property type="match status" value="1"/>
</dbReference>
<feature type="domain" description="HTH luxR-type" evidence="6">
    <location>
        <begin position="144"/>
        <end position="214"/>
    </location>
</feature>
<keyword evidence="1 5" id="KW-0597">Phosphoprotein</keyword>
<dbReference type="EMBL" id="JAVRET010000060">
    <property type="protein sequence ID" value="MDT0411808.1"/>
    <property type="molecule type" value="Genomic_DNA"/>
</dbReference>
<dbReference type="Gene3D" id="3.40.50.2300">
    <property type="match status" value="1"/>
</dbReference>
<dbReference type="CDD" id="cd06170">
    <property type="entry name" value="LuxR_C_like"/>
    <property type="match status" value="1"/>
</dbReference>
<dbReference type="InterPro" id="IPR000792">
    <property type="entry name" value="Tscrpt_reg_LuxR_C"/>
</dbReference>
<dbReference type="Pfam" id="PF00072">
    <property type="entry name" value="Response_reg"/>
    <property type="match status" value="1"/>
</dbReference>
<dbReference type="PRINTS" id="PR00038">
    <property type="entry name" value="HTHLUXR"/>
</dbReference>
<evidence type="ECO:0000313" key="8">
    <source>
        <dbReference type="EMBL" id="MDT0411808.1"/>
    </source>
</evidence>
<dbReference type="InterPro" id="IPR001789">
    <property type="entry name" value="Sig_transdc_resp-reg_receiver"/>
</dbReference>